<name>A0AAV1E0L3_OLDCO</name>
<dbReference type="Proteomes" id="UP001161247">
    <property type="component" value="Chromosome 7"/>
</dbReference>
<keyword evidence="2" id="KW-1185">Reference proteome</keyword>
<evidence type="ECO:0000313" key="1">
    <source>
        <dbReference type="EMBL" id="CAI9112453.1"/>
    </source>
</evidence>
<proteinExistence type="predicted"/>
<sequence length="100" mass="11296">MIASPPRSFPPVTTWASKIVAEASSNFIGSEKDRRQTSSRPPLPRLMMMKVRGLSPLEVTFNGYYFLGTKEVQPVPTITMELRPASDQPSNQNLQRMPRF</sequence>
<gene>
    <name evidence="1" type="ORF">OLC1_LOCUS19654</name>
</gene>
<protein>
    <submittedName>
        <fullName evidence="1">OLC1v1012905C1</fullName>
    </submittedName>
</protein>
<evidence type="ECO:0000313" key="2">
    <source>
        <dbReference type="Proteomes" id="UP001161247"/>
    </source>
</evidence>
<organism evidence="1 2">
    <name type="scientific">Oldenlandia corymbosa var. corymbosa</name>
    <dbReference type="NCBI Taxonomy" id="529605"/>
    <lineage>
        <taxon>Eukaryota</taxon>
        <taxon>Viridiplantae</taxon>
        <taxon>Streptophyta</taxon>
        <taxon>Embryophyta</taxon>
        <taxon>Tracheophyta</taxon>
        <taxon>Spermatophyta</taxon>
        <taxon>Magnoliopsida</taxon>
        <taxon>eudicotyledons</taxon>
        <taxon>Gunneridae</taxon>
        <taxon>Pentapetalae</taxon>
        <taxon>asterids</taxon>
        <taxon>lamiids</taxon>
        <taxon>Gentianales</taxon>
        <taxon>Rubiaceae</taxon>
        <taxon>Rubioideae</taxon>
        <taxon>Spermacoceae</taxon>
        <taxon>Hedyotis-Oldenlandia complex</taxon>
        <taxon>Oldenlandia</taxon>
    </lineage>
</organism>
<reference evidence="1" key="1">
    <citation type="submission" date="2023-03" db="EMBL/GenBank/DDBJ databases">
        <authorList>
            <person name="Julca I."/>
        </authorList>
    </citation>
    <scope>NUCLEOTIDE SEQUENCE</scope>
</reference>
<accession>A0AAV1E0L3</accession>
<dbReference type="AlphaFoldDB" id="A0AAV1E0L3"/>
<dbReference type="EMBL" id="OX459124">
    <property type="protein sequence ID" value="CAI9112453.1"/>
    <property type="molecule type" value="Genomic_DNA"/>
</dbReference>